<protein>
    <submittedName>
        <fullName evidence="1">Four-carbon acid sugar kinase family protein</fullName>
    </submittedName>
</protein>
<keyword evidence="2" id="KW-1185">Reference proteome</keyword>
<sequence length="283" mass="29064">MRVAILADDLTSAGDGAAPFGAARVVVAPPHAPPPATDGVLAVDLATRTASVAVAASRTERAARLLRGADLLMKTVDSTLRGHLAAETEAARRGSGRGTVIVAPAFPAGRRGTVDGIQYVGDVPVHLSEFGRDPVHPVRSANLREVLPGAVLVARGEVPDREAGGVFVCDAVTDADLDRLVAAAPHPGDALWVGSPGSRRHSPVGGRLAPRRPCRCRPSPPRSSSSAAPTRPRAVSSPRSARPPRTSAWCTPRTTGGIRAACCRGSPSRSAPTSPAARPTLSC</sequence>
<dbReference type="EMBL" id="CP146022">
    <property type="protein sequence ID" value="WWQ62682.1"/>
    <property type="molecule type" value="Genomic_DNA"/>
</dbReference>
<organism evidence="1 2">
    <name type="scientific">Streptomyces citrinus</name>
    <dbReference type="NCBI Taxonomy" id="3118173"/>
    <lineage>
        <taxon>Bacteria</taxon>
        <taxon>Bacillati</taxon>
        <taxon>Actinomycetota</taxon>
        <taxon>Actinomycetes</taxon>
        <taxon>Kitasatosporales</taxon>
        <taxon>Streptomycetaceae</taxon>
        <taxon>Streptomyces</taxon>
    </lineage>
</organism>
<proteinExistence type="predicted"/>
<reference evidence="1" key="1">
    <citation type="journal article" date="2025" name="Int. J. Syst. Evol. Microbiol.">
        <title>Streptomyces citrinus sp. nov., with yellow diffusible pigment.</title>
        <authorList>
            <person name="He Y."/>
            <person name="Yang E."/>
            <person name="Xu J."/>
            <person name="Sun Y."/>
            <person name="Sun L."/>
        </authorList>
    </citation>
    <scope>NUCLEOTIDE SEQUENCE</scope>
    <source>
        <strain evidence="1">Q6</strain>
    </source>
</reference>
<dbReference type="Proteomes" id="UP001432251">
    <property type="component" value="Chromosome"/>
</dbReference>
<evidence type="ECO:0000313" key="1">
    <source>
        <dbReference type="EMBL" id="WWQ62682.1"/>
    </source>
</evidence>
<accession>A0ACD5A668</accession>
<evidence type="ECO:0000313" key="2">
    <source>
        <dbReference type="Proteomes" id="UP001432251"/>
    </source>
</evidence>
<name>A0ACD5A668_9ACTN</name>
<keyword evidence="1" id="KW-0808">Transferase</keyword>
<gene>
    <name evidence="1" type="ORF">V2W30_04460</name>
</gene>
<keyword evidence="1" id="KW-0418">Kinase</keyword>